<organism evidence="5 6">
    <name type="scientific">Micromonospora cremea</name>
    <dbReference type="NCBI Taxonomy" id="709881"/>
    <lineage>
        <taxon>Bacteria</taxon>
        <taxon>Bacillati</taxon>
        <taxon>Actinomycetota</taxon>
        <taxon>Actinomycetes</taxon>
        <taxon>Micromonosporales</taxon>
        <taxon>Micromonosporaceae</taxon>
        <taxon>Micromonospora</taxon>
    </lineage>
</organism>
<dbReference type="EC" id="2.1.1.-" evidence="3"/>
<keyword evidence="1 5" id="KW-0489">Methyltransferase</keyword>
<dbReference type="PANTHER" id="PTHR14911">
    <property type="entry name" value="THUMP DOMAIN-CONTAINING"/>
    <property type="match status" value="1"/>
</dbReference>
<reference evidence="6" key="1">
    <citation type="submission" date="2016-12" db="EMBL/GenBank/DDBJ databases">
        <authorList>
            <person name="Varghese N."/>
            <person name="Submissions S."/>
        </authorList>
    </citation>
    <scope>NUCLEOTIDE SEQUENCE [LARGE SCALE GENOMIC DNA]</scope>
    <source>
        <strain evidence="6">DSM 45599</strain>
    </source>
</reference>
<accession>A0A1N5TWC6</accession>
<dbReference type="GO" id="GO:0016423">
    <property type="term" value="F:tRNA (guanine) methyltransferase activity"/>
    <property type="evidence" value="ECO:0007669"/>
    <property type="project" value="TreeGrafter"/>
</dbReference>
<gene>
    <name evidence="5" type="ORF">SAMN04489832_0423</name>
</gene>
<dbReference type="EMBL" id="FSQT01000001">
    <property type="protein sequence ID" value="SIM52752.1"/>
    <property type="molecule type" value="Genomic_DNA"/>
</dbReference>
<comment type="similarity">
    <text evidence="3">Belongs to the N(4)/N(6)-methyltransferase family.</text>
</comment>
<dbReference type="PRINTS" id="PR00508">
    <property type="entry name" value="S21N4MTFRASE"/>
</dbReference>
<proteinExistence type="inferred from homology"/>
<keyword evidence="6" id="KW-1185">Reference proteome</keyword>
<dbReference type="GO" id="GO:0003677">
    <property type="term" value="F:DNA binding"/>
    <property type="evidence" value="ECO:0007669"/>
    <property type="project" value="InterPro"/>
</dbReference>
<evidence type="ECO:0000256" key="3">
    <source>
        <dbReference type="RuleBase" id="RU362026"/>
    </source>
</evidence>
<keyword evidence="2" id="KW-0808">Transferase</keyword>
<evidence type="ECO:0000256" key="1">
    <source>
        <dbReference type="ARBA" id="ARBA00022603"/>
    </source>
</evidence>
<evidence type="ECO:0000313" key="5">
    <source>
        <dbReference type="EMBL" id="SIM52752.1"/>
    </source>
</evidence>
<dbReference type="GO" id="GO:0008170">
    <property type="term" value="F:N-methyltransferase activity"/>
    <property type="evidence" value="ECO:0007669"/>
    <property type="project" value="InterPro"/>
</dbReference>
<evidence type="ECO:0000259" key="4">
    <source>
        <dbReference type="Pfam" id="PF01555"/>
    </source>
</evidence>
<dbReference type="Gene3D" id="3.40.50.150">
    <property type="entry name" value="Vaccinia Virus protein VP39"/>
    <property type="match status" value="2"/>
</dbReference>
<name>A0A1N5TWC6_9ACTN</name>
<dbReference type="InterPro" id="IPR029063">
    <property type="entry name" value="SAM-dependent_MTases_sf"/>
</dbReference>
<dbReference type="PANTHER" id="PTHR14911:SF13">
    <property type="entry name" value="TRNA (GUANINE(6)-N2)-METHYLTRANSFERASE THUMP3"/>
    <property type="match status" value="1"/>
</dbReference>
<sequence>MAETLPVTSVWLTCQIPARDQRRGRYVRETSRHPAKMLPHLAAHAISSYSAPGDVVFDPMCGCGTTLVEAMHLGRQGIGIDIEPRYTALAEANVALAASQGAAGTATVFTGDATGLLDLVPASAVGRVSLVLTSPPYGRGTHGLVQTTSTGVRKRNHLYGDRERGNLAYAGWSRLLDGFAAILAASYQLLRPGGTVVITSRPVRRQRDDLIDLPGELLAVAQSAGLVPVERTAAMLAAVRDGQIVHRANMFGLLAVRRARDEGIPVHLVAHEDVLVLRRR</sequence>
<dbReference type="OrthoDB" id="9773060at2"/>
<evidence type="ECO:0000313" key="6">
    <source>
        <dbReference type="Proteomes" id="UP000185124"/>
    </source>
</evidence>
<dbReference type="STRING" id="709881.SAMN04489832_0423"/>
<dbReference type="Pfam" id="PF01555">
    <property type="entry name" value="N6_N4_Mtase"/>
    <property type="match status" value="1"/>
</dbReference>
<dbReference type="InterPro" id="IPR002941">
    <property type="entry name" value="DNA_methylase_N4/N6"/>
</dbReference>
<dbReference type="SUPFAM" id="SSF53335">
    <property type="entry name" value="S-adenosyl-L-methionine-dependent methyltransferases"/>
    <property type="match status" value="1"/>
</dbReference>
<dbReference type="GO" id="GO:0030488">
    <property type="term" value="P:tRNA methylation"/>
    <property type="evidence" value="ECO:0007669"/>
    <property type="project" value="TreeGrafter"/>
</dbReference>
<evidence type="ECO:0000256" key="2">
    <source>
        <dbReference type="ARBA" id="ARBA00022679"/>
    </source>
</evidence>
<dbReference type="InterPro" id="IPR001091">
    <property type="entry name" value="RM_Methyltransferase"/>
</dbReference>
<dbReference type="AlphaFoldDB" id="A0A1N5TWC6"/>
<dbReference type="Proteomes" id="UP000185124">
    <property type="component" value="Unassembled WGS sequence"/>
</dbReference>
<feature type="domain" description="DNA methylase N-4/N-6" evidence="4">
    <location>
        <begin position="6"/>
        <end position="91"/>
    </location>
</feature>
<dbReference type="RefSeq" id="WP_074308266.1">
    <property type="nucleotide sequence ID" value="NZ_FSQT01000001.1"/>
</dbReference>
<protein>
    <recommendedName>
        <fullName evidence="3">Methyltransferase</fullName>
        <ecNumber evidence="3">2.1.1.-</ecNumber>
    </recommendedName>
</protein>